<evidence type="ECO:0000259" key="5">
    <source>
        <dbReference type="Pfam" id="PF08245"/>
    </source>
</evidence>
<dbReference type="Gene3D" id="3.90.190.20">
    <property type="entry name" value="Mur ligase, C-terminal domain"/>
    <property type="match status" value="1"/>
</dbReference>
<evidence type="ECO:0000313" key="7">
    <source>
        <dbReference type="Proteomes" id="UP000177232"/>
    </source>
</evidence>
<dbReference type="InterPro" id="IPR036565">
    <property type="entry name" value="Mur-like_cat_sf"/>
</dbReference>
<dbReference type="SUPFAM" id="SSF53244">
    <property type="entry name" value="MurD-like peptide ligases, peptide-binding domain"/>
    <property type="match status" value="1"/>
</dbReference>
<reference evidence="6 7" key="1">
    <citation type="journal article" date="2016" name="Nat. Commun.">
        <title>Thousands of microbial genomes shed light on interconnected biogeochemical processes in an aquifer system.</title>
        <authorList>
            <person name="Anantharaman K."/>
            <person name="Brown C.T."/>
            <person name="Hug L.A."/>
            <person name="Sharon I."/>
            <person name="Castelle C.J."/>
            <person name="Probst A.J."/>
            <person name="Thomas B.C."/>
            <person name="Singh A."/>
            <person name="Wilkins M.J."/>
            <person name="Karaoz U."/>
            <person name="Brodie E.L."/>
            <person name="Williams K.H."/>
            <person name="Hubbard S.S."/>
            <person name="Banfield J.F."/>
        </authorList>
    </citation>
    <scope>NUCLEOTIDE SEQUENCE [LARGE SCALE GENOMIC DNA]</scope>
</reference>
<organism evidence="6 7">
    <name type="scientific">Candidatus Kaiserbacteria bacterium RIFCSPHIGHO2_02_FULL_55_17</name>
    <dbReference type="NCBI Taxonomy" id="1798496"/>
    <lineage>
        <taxon>Bacteria</taxon>
        <taxon>Candidatus Kaiseribacteriota</taxon>
    </lineage>
</organism>
<dbReference type="STRING" id="1798496.A3C94_01185"/>
<dbReference type="Pfam" id="PF08245">
    <property type="entry name" value="Mur_ligase_M"/>
    <property type="match status" value="1"/>
</dbReference>
<dbReference type="GO" id="GO:0005524">
    <property type="term" value="F:ATP binding"/>
    <property type="evidence" value="ECO:0007669"/>
    <property type="project" value="UniProtKB-KW"/>
</dbReference>
<dbReference type="InterPro" id="IPR013221">
    <property type="entry name" value="Mur_ligase_cen"/>
</dbReference>
<dbReference type="GO" id="GO:0016881">
    <property type="term" value="F:acid-amino acid ligase activity"/>
    <property type="evidence" value="ECO:0007669"/>
    <property type="project" value="InterPro"/>
</dbReference>
<dbReference type="InterPro" id="IPR036615">
    <property type="entry name" value="Mur_ligase_C_dom_sf"/>
</dbReference>
<feature type="domain" description="Mur ligase central" evidence="5">
    <location>
        <begin position="31"/>
        <end position="218"/>
    </location>
</feature>
<evidence type="ECO:0000256" key="2">
    <source>
        <dbReference type="ARBA" id="ARBA00022741"/>
    </source>
</evidence>
<dbReference type="Proteomes" id="UP000177232">
    <property type="component" value="Unassembled WGS sequence"/>
</dbReference>
<name>A0A1F6DTS6_9BACT</name>
<evidence type="ECO:0000256" key="3">
    <source>
        <dbReference type="ARBA" id="ARBA00022840"/>
    </source>
</evidence>
<dbReference type="Gene3D" id="3.40.1190.10">
    <property type="entry name" value="Mur-like, catalytic domain"/>
    <property type="match status" value="1"/>
</dbReference>
<sequence length="424" mass="45488">MKNMSKFIAIRVLALVARAVIHRYHPRIVMVTGSVGKTSTKDAVAAVFTTRFLVRSSEKSFNSEFGVPFTILGVKNPWEDPLSWLVVMKRTLALLLLPNHYPTMLVLEVGAEKPGDLAHILGIVTPDMVVVTRLPEVPVHVEAYASPEEVREEEFSPAYALPVSAPLVIPADDHYALSMAARTPARIISYGESDGANVRVSDIGFCESGKKVVGMRATVTTGDARENVTVKGSVGTTHLLPIAAAIAAATAFDIPLPEAFKALDTYGPPPGRSRLLAGKNGSVIIDDSYNSSPAAMEEALATLKAFPGAKRRIAVLGDMLELGRYSVLEHERIGALVNESADVIATVGIRARAFASAPKGAEVMQFDNSRAAALALPGLVREGDVILVKGSQSIRTERIVEALLADPADVSLLVRQEPEWKQKL</sequence>
<evidence type="ECO:0000259" key="4">
    <source>
        <dbReference type="Pfam" id="PF02875"/>
    </source>
</evidence>
<dbReference type="InterPro" id="IPR051046">
    <property type="entry name" value="MurCDEF_CellWall_CoF430Synth"/>
</dbReference>
<gene>
    <name evidence="6" type="ORF">A3C94_01185</name>
</gene>
<keyword evidence="1" id="KW-0436">Ligase</keyword>
<evidence type="ECO:0008006" key="8">
    <source>
        <dbReference type="Google" id="ProtNLM"/>
    </source>
</evidence>
<dbReference type="AlphaFoldDB" id="A0A1F6DTS6"/>
<dbReference type="PANTHER" id="PTHR43024:SF1">
    <property type="entry name" value="UDP-N-ACETYLMURAMOYL-TRIPEPTIDE--D-ALANYL-D-ALANINE LIGASE"/>
    <property type="match status" value="1"/>
</dbReference>
<dbReference type="SUPFAM" id="SSF53623">
    <property type="entry name" value="MurD-like peptide ligases, catalytic domain"/>
    <property type="match status" value="1"/>
</dbReference>
<evidence type="ECO:0000313" key="6">
    <source>
        <dbReference type="EMBL" id="OGG64849.1"/>
    </source>
</evidence>
<protein>
    <recommendedName>
        <fullName evidence="8">UDP-N-acetylmuramoyl-tripeptide--D-alanyl-D-alanine ligase</fullName>
    </recommendedName>
</protein>
<proteinExistence type="predicted"/>
<dbReference type="EMBL" id="MFLJ01000009">
    <property type="protein sequence ID" value="OGG64849.1"/>
    <property type="molecule type" value="Genomic_DNA"/>
</dbReference>
<evidence type="ECO:0000256" key="1">
    <source>
        <dbReference type="ARBA" id="ARBA00022598"/>
    </source>
</evidence>
<dbReference type="Pfam" id="PF02875">
    <property type="entry name" value="Mur_ligase_C"/>
    <property type="match status" value="1"/>
</dbReference>
<dbReference type="PANTHER" id="PTHR43024">
    <property type="entry name" value="UDP-N-ACETYLMURAMOYL-TRIPEPTIDE--D-ALANYL-D-ALANINE LIGASE"/>
    <property type="match status" value="1"/>
</dbReference>
<feature type="domain" description="Mur ligase C-terminal" evidence="4">
    <location>
        <begin position="271"/>
        <end position="391"/>
    </location>
</feature>
<keyword evidence="2" id="KW-0547">Nucleotide-binding</keyword>
<dbReference type="InterPro" id="IPR004101">
    <property type="entry name" value="Mur_ligase_C"/>
</dbReference>
<comment type="caution">
    <text evidence="6">The sequence shown here is derived from an EMBL/GenBank/DDBJ whole genome shotgun (WGS) entry which is preliminary data.</text>
</comment>
<accession>A0A1F6DTS6</accession>
<keyword evidence="3" id="KW-0067">ATP-binding</keyword>